<gene>
    <name evidence="2" type="ORF">SDC9_147133</name>
</gene>
<keyword evidence="1" id="KW-0812">Transmembrane</keyword>
<proteinExistence type="predicted"/>
<dbReference type="AlphaFoldDB" id="A0A645EFP7"/>
<name>A0A645EFP7_9ZZZZ</name>
<evidence type="ECO:0000313" key="2">
    <source>
        <dbReference type="EMBL" id="MPM99938.1"/>
    </source>
</evidence>
<feature type="transmembrane region" description="Helical" evidence="1">
    <location>
        <begin position="172"/>
        <end position="193"/>
    </location>
</feature>
<keyword evidence="1" id="KW-0472">Membrane</keyword>
<dbReference type="EMBL" id="VSSQ01045992">
    <property type="protein sequence ID" value="MPM99938.1"/>
    <property type="molecule type" value="Genomic_DNA"/>
</dbReference>
<comment type="caution">
    <text evidence="2">The sequence shown here is derived from an EMBL/GenBank/DDBJ whole genome shotgun (WGS) entry which is preliminary data.</text>
</comment>
<keyword evidence="1" id="KW-1133">Transmembrane helix</keyword>
<accession>A0A645EFP7</accession>
<reference evidence="2" key="1">
    <citation type="submission" date="2019-08" db="EMBL/GenBank/DDBJ databases">
        <authorList>
            <person name="Kucharzyk K."/>
            <person name="Murdoch R.W."/>
            <person name="Higgins S."/>
            <person name="Loffler F."/>
        </authorList>
    </citation>
    <scope>NUCLEOTIDE SEQUENCE</scope>
</reference>
<evidence type="ECO:0000256" key="1">
    <source>
        <dbReference type="SAM" id="Phobius"/>
    </source>
</evidence>
<protein>
    <submittedName>
        <fullName evidence="2">Uncharacterized protein</fullName>
    </submittedName>
</protein>
<sequence length="197" mass="22576">MDNERRLQVFEVCCYFSSLPCRIVGDADIQSFSLTDHQIQCLRSLFEWCFGIRAVRIKNIHIIKSHPFQALIKARRQILFGSPFPVWSGPHIIAGLAGNDQFIPVRQEVFFQNLAECFLRTAWRRTVVVRQIEMGDPKIEGALDHFARIVEQIHLAEVMPKPKGNGRQFQTAVAYAVIDHFVVSVLCWLIHVITSTS</sequence>
<organism evidence="2">
    <name type="scientific">bioreactor metagenome</name>
    <dbReference type="NCBI Taxonomy" id="1076179"/>
    <lineage>
        <taxon>unclassified sequences</taxon>
        <taxon>metagenomes</taxon>
        <taxon>ecological metagenomes</taxon>
    </lineage>
</organism>